<dbReference type="RefSeq" id="WP_126603783.1">
    <property type="nucleotide sequence ID" value="NZ_LR134529.1"/>
</dbReference>
<dbReference type="OrthoDB" id="7926012at2"/>
<feature type="chain" id="PRO_5019535651" description="EexN family lipoprotein" evidence="1">
    <location>
        <begin position="19"/>
        <end position="70"/>
    </location>
</feature>
<evidence type="ECO:0008006" key="4">
    <source>
        <dbReference type="Google" id="ProtNLM"/>
    </source>
</evidence>
<evidence type="ECO:0000313" key="2">
    <source>
        <dbReference type="EMBL" id="VEJ45875.1"/>
    </source>
</evidence>
<protein>
    <recommendedName>
        <fullName evidence="4">EexN family lipoprotein</fullName>
    </recommendedName>
</protein>
<dbReference type="EMBL" id="LR134529">
    <property type="protein sequence ID" value="VEJ45875.1"/>
    <property type="molecule type" value="Genomic_DNA"/>
</dbReference>
<dbReference type="AlphaFoldDB" id="A0A448V7Y7"/>
<gene>
    <name evidence="2" type="ORF">NCTC12905_01554</name>
</gene>
<feature type="signal peptide" evidence="1">
    <location>
        <begin position="1"/>
        <end position="18"/>
    </location>
</feature>
<keyword evidence="1" id="KW-0732">Signal</keyword>
<evidence type="ECO:0000313" key="3">
    <source>
        <dbReference type="Proteomes" id="UP000274201"/>
    </source>
</evidence>
<dbReference type="InterPro" id="IPR047937">
    <property type="entry name" value="Eex_IncN-like"/>
</dbReference>
<sequence length="70" mass="7556">MKKAVIIALLLCTGIVAAGCEKTYSVEEFKKDEKLLDEWVAKCEKAEPSVKSSQNCKNAGQALGNILLGQ</sequence>
<name>A0A448V7Y7_BARVI</name>
<accession>A0A448V7Y7</accession>
<dbReference type="PROSITE" id="PS51257">
    <property type="entry name" value="PROKAR_LIPOPROTEIN"/>
    <property type="match status" value="1"/>
</dbReference>
<proteinExistence type="predicted"/>
<dbReference type="Proteomes" id="UP000274201">
    <property type="component" value="Chromosome"/>
</dbReference>
<organism evidence="2 3">
    <name type="scientific">Bartonella vinsonii</name>
    <name type="common">Rochalimaea vinsonii</name>
    <dbReference type="NCBI Taxonomy" id="33047"/>
    <lineage>
        <taxon>Bacteria</taxon>
        <taxon>Pseudomonadati</taxon>
        <taxon>Pseudomonadota</taxon>
        <taxon>Alphaproteobacteria</taxon>
        <taxon>Hyphomicrobiales</taxon>
        <taxon>Bartonellaceae</taxon>
        <taxon>Bartonella</taxon>
    </lineage>
</organism>
<evidence type="ECO:0000256" key="1">
    <source>
        <dbReference type="SAM" id="SignalP"/>
    </source>
</evidence>
<dbReference type="NCBIfam" id="NF033894">
    <property type="entry name" value="Eex_IncN"/>
    <property type="match status" value="1"/>
</dbReference>
<reference evidence="2 3" key="1">
    <citation type="submission" date="2018-12" db="EMBL/GenBank/DDBJ databases">
        <authorList>
            <consortium name="Pathogen Informatics"/>
        </authorList>
    </citation>
    <scope>NUCLEOTIDE SEQUENCE [LARGE SCALE GENOMIC DNA]</scope>
    <source>
        <strain evidence="2 3">NCTC12905</strain>
    </source>
</reference>